<keyword evidence="1" id="KW-1015">Disulfide bond</keyword>
<accession>A0A8W8MT12</accession>
<dbReference type="Proteomes" id="UP000005408">
    <property type="component" value="Unassembled WGS sequence"/>
</dbReference>
<feature type="domain" description="EGF-like" evidence="2">
    <location>
        <begin position="25"/>
        <end position="70"/>
    </location>
</feature>
<dbReference type="EnsemblMetazoa" id="G34928.2">
    <property type="protein sequence ID" value="G34928.2:cds"/>
    <property type="gene ID" value="G34928"/>
</dbReference>
<keyword evidence="1" id="KW-0245">EGF-like domain</keyword>
<proteinExistence type="predicted"/>
<dbReference type="SUPFAM" id="SSF57196">
    <property type="entry name" value="EGF/Laminin"/>
    <property type="match status" value="1"/>
</dbReference>
<protein>
    <recommendedName>
        <fullName evidence="2">EGF-like domain-containing protein</fullName>
    </recommendedName>
</protein>
<comment type="caution">
    <text evidence="1">Lacks conserved residue(s) required for the propagation of feature annotation.</text>
</comment>
<dbReference type="PROSITE" id="PS00022">
    <property type="entry name" value="EGF_1"/>
    <property type="match status" value="1"/>
</dbReference>
<dbReference type="PROSITE" id="PS50026">
    <property type="entry name" value="EGF_3"/>
    <property type="match status" value="1"/>
</dbReference>
<organism evidence="3 4">
    <name type="scientific">Magallana gigas</name>
    <name type="common">Pacific oyster</name>
    <name type="synonym">Crassostrea gigas</name>
    <dbReference type="NCBI Taxonomy" id="29159"/>
    <lineage>
        <taxon>Eukaryota</taxon>
        <taxon>Metazoa</taxon>
        <taxon>Spiralia</taxon>
        <taxon>Lophotrochozoa</taxon>
        <taxon>Mollusca</taxon>
        <taxon>Bivalvia</taxon>
        <taxon>Autobranchia</taxon>
        <taxon>Pteriomorphia</taxon>
        <taxon>Ostreida</taxon>
        <taxon>Ostreoidea</taxon>
        <taxon>Ostreidae</taxon>
        <taxon>Magallana</taxon>
    </lineage>
</organism>
<reference evidence="3" key="1">
    <citation type="submission" date="2022-08" db="UniProtKB">
        <authorList>
            <consortium name="EnsemblMetazoa"/>
        </authorList>
    </citation>
    <scope>IDENTIFICATION</scope>
    <source>
        <strain evidence="3">05x7-T-G4-1.051#20</strain>
    </source>
</reference>
<sequence length="137" mass="15505">MYTLEISDICKKIAPRDSGSLYHVDVAFCVMYSYTHNGPCQNGGKLIRSRELAINAKCSCKADYSGDFCDTVSKGILCTESKQDSLRNLPDCKNKFIVYNDRPYCHLTLDNHRRYVCDTSVRAIVTVVKNASSRKYI</sequence>
<dbReference type="InterPro" id="IPR000742">
    <property type="entry name" value="EGF"/>
</dbReference>
<evidence type="ECO:0000313" key="4">
    <source>
        <dbReference type="Proteomes" id="UP000005408"/>
    </source>
</evidence>
<evidence type="ECO:0000259" key="2">
    <source>
        <dbReference type="PROSITE" id="PS50026"/>
    </source>
</evidence>
<keyword evidence="4" id="KW-1185">Reference proteome</keyword>
<dbReference type="AlphaFoldDB" id="A0A8W8MT12"/>
<feature type="disulfide bond" evidence="1">
    <location>
        <begin position="60"/>
        <end position="69"/>
    </location>
</feature>
<evidence type="ECO:0000313" key="3">
    <source>
        <dbReference type="EnsemblMetazoa" id="G34928.2:cds"/>
    </source>
</evidence>
<name>A0A8W8MT12_MAGGI</name>
<evidence type="ECO:0000256" key="1">
    <source>
        <dbReference type="PROSITE-ProRule" id="PRU00076"/>
    </source>
</evidence>
<dbReference type="Gene3D" id="2.10.25.10">
    <property type="entry name" value="Laminin"/>
    <property type="match status" value="1"/>
</dbReference>